<gene>
    <name evidence="1" type="ORF">AWH48_00845</name>
</gene>
<proteinExistence type="predicted"/>
<dbReference type="AlphaFoldDB" id="A0A177L2K9"/>
<evidence type="ECO:0000313" key="1">
    <source>
        <dbReference type="EMBL" id="OAH59686.1"/>
    </source>
</evidence>
<dbReference type="EMBL" id="LQWZ01000001">
    <property type="protein sequence ID" value="OAH59686.1"/>
    <property type="molecule type" value="Genomic_DNA"/>
</dbReference>
<accession>A0A177L2K9</accession>
<comment type="caution">
    <text evidence="1">The sequence shown here is derived from an EMBL/GenBank/DDBJ whole genome shotgun (WGS) entry which is preliminary data.</text>
</comment>
<sequence>MDKADKVDSMGMDMEDTEKMGKMGKTGTRVVLVFVWDDNTAAVLLLHPLNNYLRLMTRILLLIVNFAHPK</sequence>
<reference evidence="1 2" key="1">
    <citation type="submission" date="2016-01" db="EMBL/GenBank/DDBJ databases">
        <title>Investigation of taxonomic status of Bacillus aminovorans.</title>
        <authorList>
            <person name="Verma A."/>
            <person name="Pal Y."/>
            <person name="Krishnamurthi S."/>
        </authorList>
    </citation>
    <scope>NUCLEOTIDE SEQUENCE [LARGE SCALE GENOMIC DNA]</scope>
    <source>
        <strain evidence="1 2">DSM 4337</strain>
    </source>
</reference>
<evidence type="ECO:0000313" key="2">
    <source>
        <dbReference type="Proteomes" id="UP000077271"/>
    </source>
</evidence>
<name>A0A177L2K9_9BACI</name>
<organism evidence="1 2">
    <name type="scientific">Domibacillus aminovorans</name>
    <dbReference type="NCBI Taxonomy" id="29332"/>
    <lineage>
        <taxon>Bacteria</taxon>
        <taxon>Bacillati</taxon>
        <taxon>Bacillota</taxon>
        <taxon>Bacilli</taxon>
        <taxon>Bacillales</taxon>
        <taxon>Bacillaceae</taxon>
        <taxon>Domibacillus</taxon>
    </lineage>
</organism>
<protein>
    <submittedName>
        <fullName evidence="1">Uncharacterized protein</fullName>
    </submittedName>
</protein>
<dbReference type="Proteomes" id="UP000077271">
    <property type="component" value="Unassembled WGS sequence"/>
</dbReference>